<dbReference type="EMBL" id="JBBUTF010000012">
    <property type="protein sequence ID" value="MEK8026992.1"/>
    <property type="molecule type" value="Genomic_DNA"/>
</dbReference>
<comment type="similarity">
    <text evidence="2">Belongs to the binding-protein-dependent transport system permease family. FecCD subfamily.</text>
</comment>
<feature type="transmembrane region" description="Helical" evidence="9">
    <location>
        <begin position="44"/>
        <end position="67"/>
    </location>
</feature>
<evidence type="ECO:0000256" key="4">
    <source>
        <dbReference type="ARBA" id="ARBA00022475"/>
    </source>
</evidence>
<dbReference type="PANTHER" id="PTHR30472:SF25">
    <property type="entry name" value="ABC TRANSPORTER PERMEASE PROTEIN MJ0876-RELATED"/>
    <property type="match status" value="1"/>
</dbReference>
<feature type="transmembrane region" description="Helical" evidence="9">
    <location>
        <begin position="243"/>
        <end position="269"/>
    </location>
</feature>
<evidence type="ECO:0000256" key="9">
    <source>
        <dbReference type="SAM" id="Phobius"/>
    </source>
</evidence>
<evidence type="ECO:0000256" key="3">
    <source>
        <dbReference type="ARBA" id="ARBA00022448"/>
    </source>
</evidence>
<feature type="transmembrane region" description="Helical" evidence="9">
    <location>
        <begin position="289"/>
        <end position="306"/>
    </location>
</feature>
<feature type="region of interest" description="Disordered" evidence="8">
    <location>
        <begin position="100"/>
        <end position="131"/>
    </location>
</feature>
<comment type="subcellular location">
    <subcellularLocation>
        <location evidence="1">Cell membrane</location>
        <topology evidence="1">Multi-pass membrane protein</topology>
    </subcellularLocation>
</comment>
<name>A0ABU9BAR7_9BURK</name>
<feature type="transmembrane region" description="Helical" evidence="9">
    <location>
        <begin position="339"/>
        <end position="365"/>
    </location>
</feature>
<accession>A0ABU9BAR7</accession>
<dbReference type="Pfam" id="PF01032">
    <property type="entry name" value="FecCD"/>
    <property type="match status" value="1"/>
</dbReference>
<dbReference type="Proteomes" id="UP001368500">
    <property type="component" value="Unassembled WGS sequence"/>
</dbReference>
<organism evidence="10 11">
    <name type="scientific">Pseudaquabacterium rugosum</name>
    <dbReference type="NCBI Taxonomy" id="2984194"/>
    <lineage>
        <taxon>Bacteria</taxon>
        <taxon>Pseudomonadati</taxon>
        <taxon>Pseudomonadota</taxon>
        <taxon>Betaproteobacteria</taxon>
        <taxon>Burkholderiales</taxon>
        <taxon>Sphaerotilaceae</taxon>
        <taxon>Pseudaquabacterium</taxon>
    </lineage>
</organism>
<evidence type="ECO:0000256" key="7">
    <source>
        <dbReference type="ARBA" id="ARBA00023136"/>
    </source>
</evidence>
<keyword evidence="4" id="KW-1003">Cell membrane</keyword>
<feature type="transmembrane region" description="Helical" evidence="9">
    <location>
        <begin position="181"/>
        <end position="201"/>
    </location>
</feature>
<dbReference type="RefSeq" id="WP_341374776.1">
    <property type="nucleotide sequence ID" value="NZ_JBBUTF010000012.1"/>
</dbReference>
<evidence type="ECO:0000256" key="2">
    <source>
        <dbReference type="ARBA" id="ARBA00007935"/>
    </source>
</evidence>
<evidence type="ECO:0000256" key="5">
    <source>
        <dbReference type="ARBA" id="ARBA00022692"/>
    </source>
</evidence>
<feature type="transmembrane region" description="Helical" evidence="9">
    <location>
        <begin position="405"/>
        <end position="423"/>
    </location>
</feature>
<protein>
    <submittedName>
        <fullName evidence="10">Iron ABC transporter permease</fullName>
    </submittedName>
</protein>
<sequence length="434" mass="43493">MNAASGAPVGALPTAAVAVAVAGRSAGEPARRSAGRWRGRSAGFWLGLVLVLAALAALRLGAVPVTWARLPGLLAEGAGQALRPLWPASVGGSVPMTGATGSGPAVAADDPASPGPAAAADPSPAFDTTRHDTASADAAQAWVLWQLRLPRVLLALTVGAALGLAGALTQGLFRNPMADPGLLGVSAGAACAAALMLTVFAGAEQRLPPAWRLWLLPGAAFAGALAVCGLLDRLARWLAPGSVAGLLLTGLALQALTMAVVGLCTWLATDEQARSLSFWTLGSLAGARWSVLGLLALVLAAVALALPRLSTALNALALGEAAAGHVGVDVARLRRRVSLAVALLVALATAWCGLIGFIGLMAPHLVRLVAGPDQRRVLPLSMGVGALLLLGADSLARTLAVPAELPVGIFTALLGAPMFMALLRGRLRQAGGAA</sequence>
<keyword evidence="7 9" id="KW-0472">Membrane</keyword>
<keyword evidence="6 9" id="KW-1133">Transmembrane helix</keyword>
<dbReference type="InterPro" id="IPR000522">
    <property type="entry name" value="ABC_transptr_permease_BtuC"/>
</dbReference>
<dbReference type="InterPro" id="IPR037294">
    <property type="entry name" value="ABC_BtuC-like"/>
</dbReference>
<dbReference type="Gene3D" id="1.10.3470.10">
    <property type="entry name" value="ABC transporter involved in vitamin B12 uptake, BtuC"/>
    <property type="match status" value="1"/>
</dbReference>
<comment type="caution">
    <text evidence="10">The sequence shown here is derived from an EMBL/GenBank/DDBJ whole genome shotgun (WGS) entry which is preliminary data.</text>
</comment>
<gene>
    <name evidence="10" type="ORF">AACH11_13560</name>
</gene>
<evidence type="ECO:0000313" key="11">
    <source>
        <dbReference type="Proteomes" id="UP001368500"/>
    </source>
</evidence>
<evidence type="ECO:0000256" key="1">
    <source>
        <dbReference type="ARBA" id="ARBA00004651"/>
    </source>
</evidence>
<keyword evidence="3" id="KW-0813">Transport</keyword>
<proteinExistence type="inferred from homology"/>
<dbReference type="SUPFAM" id="SSF81345">
    <property type="entry name" value="ABC transporter involved in vitamin B12 uptake, BtuC"/>
    <property type="match status" value="1"/>
</dbReference>
<evidence type="ECO:0000313" key="10">
    <source>
        <dbReference type="EMBL" id="MEK8026992.1"/>
    </source>
</evidence>
<feature type="transmembrane region" description="Helical" evidence="9">
    <location>
        <begin position="213"/>
        <end position="231"/>
    </location>
</feature>
<feature type="transmembrane region" description="Helical" evidence="9">
    <location>
        <begin position="152"/>
        <end position="169"/>
    </location>
</feature>
<evidence type="ECO:0000256" key="8">
    <source>
        <dbReference type="SAM" id="MobiDB-lite"/>
    </source>
</evidence>
<keyword evidence="11" id="KW-1185">Reference proteome</keyword>
<reference evidence="10 11" key="1">
    <citation type="submission" date="2024-04" db="EMBL/GenBank/DDBJ databases">
        <title>Novel species of the genus Ideonella isolated from streams.</title>
        <authorList>
            <person name="Lu H."/>
        </authorList>
    </citation>
    <scope>NUCLEOTIDE SEQUENCE [LARGE SCALE GENOMIC DNA]</scope>
    <source>
        <strain evidence="10 11">BYS139W</strain>
    </source>
</reference>
<dbReference type="PANTHER" id="PTHR30472">
    <property type="entry name" value="FERRIC ENTEROBACTIN TRANSPORT SYSTEM PERMEASE PROTEIN"/>
    <property type="match status" value="1"/>
</dbReference>
<feature type="compositionally biased region" description="Low complexity" evidence="8">
    <location>
        <begin position="102"/>
        <end position="125"/>
    </location>
</feature>
<keyword evidence="5 9" id="KW-0812">Transmembrane</keyword>
<evidence type="ECO:0000256" key="6">
    <source>
        <dbReference type="ARBA" id="ARBA00022989"/>
    </source>
</evidence>